<feature type="domain" description="AMP-dependent synthetase/ligase" evidence="3">
    <location>
        <begin position="8"/>
        <end position="345"/>
    </location>
</feature>
<dbReference type="GO" id="GO:0031956">
    <property type="term" value="F:medium-chain fatty acid-CoA ligase activity"/>
    <property type="evidence" value="ECO:0007669"/>
    <property type="project" value="TreeGrafter"/>
</dbReference>
<dbReference type="InterPro" id="IPR042099">
    <property type="entry name" value="ANL_N_sf"/>
</dbReference>
<dbReference type="PANTHER" id="PTHR43201:SF5">
    <property type="entry name" value="MEDIUM-CHAIN ACYL-COA LIGASE ACSF2, MITOCHONDRIAL"/>
    <property type="match status" value="1"/>
</dbReference>
<reference evidence="4 5" key="1">
    <citation type="submission" date="2016-10" db="EMBL/GenBank/DDBJ databases">
        <authorList>
            <person name="de Groot N.N."/>
        </authorList>
    </citation>
    <scope>NUCLEOTIDE SEQUENCE [LARGE SCALE GENOMIC DNA]</scope>
    <source>
        <strain evidence="4 5">DSM 16199</strain>
    </source>
</reference>
<evidence type="ECO:0000256" key="2">
    <source>
        <dbReference type="ARBA" id="ARBA00022598"/>
    </source>
</evidence>
<dbReference type="PROSITE" id="PS00455">
    <property type="entry name" value="AMP_BINDING"/>
    <property type="match status" value="1"/>
</dbReference>
<dbReference type="EMBL" id="FOTF01000026">
    <property type="protein sequence ID" value="SFL53751.1"/>
    <property type="molecule type" value="Genomic_DNA"/>
</dbReference>
<accession>A0A1I4IIW3</accession>
<dbReference type="GO" id="GO:0006631">
    <property type="term" value="P:fatty acid metabolic process"/>
    <property type="evidence" value="ECO:0007669"/>
    <property type="project" value="TreeGrafter"/>
</dbReference>
<dbReference type="Proteomes" id="UP000199550">
    <property type="component" value="Unassembled WGS sequence"/>
</dbReference>
<evidence type="ECO:0000256" key="1">
    <source>
        <dbReference type="ARBA" id="ARBA00006432"/>
    </source>
</evidence>
<proteinExistence type="inferred from homology"/>
<evidence type="ECO:0000259" key="3">
    <source>
        <dbReference type="Pfam" id="PF00501"/>
    </source>
</evidence>
<dbReference type="STRING" id="195913.SAMN04488004_12625"/>
<dbReference type="Gene3D" id="3.40.50.12780">
    <property type="entry name" value="N-terminal domain of ligase-like"/>
    <property type="match status" value="1"/>
</dbReference>
<gene>
    <name evidence="4" type="ORF">SAMN04488004_12625</name>
</gene>
<keyword evidence="5" id="KW-1185">Reference proteome</keyword>
<organism evidence="4 5">
    <name type="scientific">Loktanella salsilacus</name>
    <dbReference type="NCBI Taxonomy" id="195913"/>
    <lineage>
        <taxon>Bacteria</taxon>
        <taxon>Pseudomonadati</taxon>
        <taxon>Pseudomonadota</taxon>
        <taxon>Alphaproteobacteria</taxon>
        <taxon>Rhodobacterales</taxon>
        <taxon>Roseobacteraceae</taxon>
        <taxon>Loktanella</taxon>
    </lineage>
</organism>
<dbReference type="RefSeq" id="WP_090191338.1">
    <property type="nucleotide sequence ID" value="NZ_FOTF01000026.1"/>
</dbReference>
<keyword evidence="2 4" id="KW-0436">Ligase</keyword>
<dbReference type="PANTHER" id="PTHR43201">
    <property type="entry name" value="ACYL-COA SYNTHETASE"/>
    <property type="match status" value="1"/>
</dbReference>
<dbReference type="InterPro" id="IPR020845">
    <property type="entry name" value="AMP-binding_CS"/>
</dbReference>
<dbReference type="AlphaFoldDB" id="A0A1I4IIW3"/>
<dbReference type="OrthoDB" id="9803968at2"/>
<evidence type="ECO:0000313" key="4">
    <source>
        <dbReference type="EMBL" id="SFL53751.1"/>
    </source>
</evidence>
<sequence>MADLLSDFAAAVARTPDRTAIIDGLGRRVSFAQLQARAQGLAWAWHACGIGKGDRVLLAMRVDADLYASLAALWSLGATVVLPEPAMGLAGLRHAVRVAGVTAFASAGAYGLLRFALPALWRLPHLRPIAKPGPALDLPLPDAGDLALISFTSGTSGAPKAIPRSHGFLAAQHRAIAPMLDSSAAEVDLVAFPVFVLINIASGRTSVLPNWKMSQLAQVQPAALTAWMAQHTVTRALLPPALCDTLAGGAIPPSLHTVFTGGGPIFPDLLRRLQAEGPALHITCVYGSTEAEPIAHLSSAQITAQDVAAMAAGQGLLVGSPVRDIHVRIVTGEIQVAGGHVNGGYLDPAHDAENKVRIGQIIWHRTGDAGYFDAQGRLWLLGRVGTQVDLAGKPTYPFQIEVAARSWPGAAQCALMSVRGAPCLVIAGDAACLNAWTKAAAQLDIPGVKHIARIPMDRRHASKVDRKALQKLL</sequence>
<dbReference type="InterPro" id="IPR000873">
    <property type="entry name" value="AMP-dep_synth/lig_dom"/>
</dbReference>
<dbReference type="Pfam" id="PF00501">
    <property type="entry name" value="AMP-binding"/>
    <property type="match status" value="1"/>
</dbReference>
<name>A0A1I4IIW3_9RHOB</name>
<comment type="similarity">
    <text evidence="1">Belongs to the ATP-dependent AMP-binding enzyme family.</text>
</comment>
<protein>
    <submittedName>
        <fullName evidence="4">Acyl-CoA synthetase (AMP-forming)/AMP-acid ligase II</fullName>
    </submittedName>
</protein>
<evidence type="ECO:0000313" key="5">
    <source>
        <dbReference type="Proteomes" id="UP000199550"/>
    </source>
</evidence>
<dbReference type="SUPFAM" id="SSF56801">
    <property type="entry name" value="Acetyl-CoA synthetase-like"/>
    <property type="match status" value="1"/>
</dbReference>